<name>A0ABU5DJU5_9BURK</name>
<gene>
    <name evidence="1" type="ORF">SNE35_18800</name>
</gene>
<evidence type="ECO:0000313" key="1">
    <source>
        <dbReference type="EMBL" id="MDY0746570.1"/>
    </source>
</evidence>
<protein>
    <submittedName>
        <fullName evidence="1">Uncharacterized protein</fullName>
    </submittedName>
</protein>
<organism evidence="1 2">
    <name type="scientific">Roseateles agri</name>
    <dbReference type="NCBI Taxonomy" id="3098619"/>
    <lineage>
        <taxon>Bacteria</taxon>
        <taxon>Pseudomonadati</taxon>
        <taxon>Pseudomonadota</taxon>
        <taxon>Betaproteobacteria</taxon>
        <taxon>Burkholderiales</taxon>
        <taxon>Sphaerotilaceae</taxon>
        <taxon>Roseateles</taxon>
    </lineage>
</organism>
<dbReference type="RefSeq" id="WP_320424514.1">
    <property type="nucleotide sequence ID" value="NZ_JAXCLA010000006.1"/>
</dbReference>
<accession>A0ABU5DJU5</accession>
<dbReference type="EMBL" id="JAXCLA010000006">
    <property type="protein sequence ID" value="MDY0746570.1"/>
    <property type="molecule type" value="Genomic_DNA"/>
</dbReference>
<keyword evidence="2" id="KW-1185">Reference proteome</keyword>
<dbReference type="Proteomes" id="UP001285263">
    <property type="component" value="Unassembled WGS sequence"/>
</dbReference>
<proteinExistence type="predicted"/>
<evidence type="ECO:0000313" key="2">
    <source>
        <dbReference type="Proteomes" id="UP001285263"/>
    </source>
</evidence>
<comment type="caution">
    <text evidence="1">The sequence shown here is derived from an EMBL/GenBank/DDBJ whole genome shotgun (WGS) entry which is preliminary data.</text>
</comment>
<reference evidence="1 2" key="1">
    <citation type="submission" date="2023-11" db="EMBL/GenBank/DDBJ databases">
        <title>Paucibacter sp. nov., isolated from fresh soil in Korea.</title>
        <authorList>
            <person name="Le N.T.T."/>
        </authorList>
    </citation>
    <scope>NUCLEOTIDE SEQUENCE [LARGE SCALE GENOMIC DNA]</scope>
    <source>
        <strain evidence="1 2">R3-3</strain>
    </source>
</reference>
<sequence>MQTMTPAANTKPPVADHQKVLALRRGNSLAAVARQTGLPLGTVKAICSRSGAFRDNQALRSLCSLPPVQQSSSSALAQITLPPQVEVTGDPELDALLWLREVIKTGNPAFIANALEAVKRIKTPIDVLERKYTQHLVAQNPGSLMAAFQSIGFADLEALARSTNEKLALRHEGLARFGNVEGLFAETPAERFCIDALKGVHRKRDFGDYDASTVDARFNSRADLLPQTLDDCLFELRYWDDLYRLREADSCGDHEPEVNAREDFVLRSLARIRPRTKAEAVSVFRYLAESEFMDRKETESILLNLIG</sequence>